<dbReference type="VEuPathDB" id="FungiDB:HMPREF1544_06946"/>
<dbReference type="AlphaFoldDB" id="S2J9H3"/>
<dbReference type="Pfam" id="PF01764">
    <property type="entry name" value="Lipase_3"/>
    <property type="match status" value="1"/>
</dbReference>
<proteinExistence type="predicted"/>
<dbReference type="Proteomes" id="UP000014254">
    <property type="component" value="Unassembled WGS sequence"/>
</dbReference>
<keyword evidence="1" id="KW-0732">Signal</keyword>
<dbReference type="EMBL" id="KE123992">
    <property type="protein sequence ID" value="EPB86304.1"/>
    <property type="molecule type" value="Genomic_DNA"/>
</dbReference>
<dbReference type="SUPFAM" id="SSF53474">
    <property type="entry name" value="alpha/beta-Hydrolases"/>
    <property type="match status" value="1"/>
</dbReference>
<evidence type="ECO:0000256" key="1">
    <source>
        <dbReference type="SAM" id="SignalP"/>
    </source>
</evidence>
<dbReference type="OrthoDB" id="438440at2759"/>
<dbReference type="InterPro" id="IPR051218">
    <property type="entry name" value="Sec_MonoDiacylglyc_Lipase"/>
</dbReference>
<keyword evidence="4" id="KW-1185">Reference proteome</keyword>
<dbReference type="OMA" id="NEMINCT"/>
<gene>
    <name evidence="3" type="ORF">HMPREF1544_06946</name>
</gene>
<dbReference type="InterPro" id="IPR002921">
    <property type="entry name" value="Fungal_lipase-type"/>
</dbReference>
<dbReference type="SMR" id="S2J9H3"/>
<dbReference type="eggNOG" id="KOG4569">
    <property type="taxonomic scope" value="Eukaryota"/>
</dbReference>
<protein>
    <submittedName>
        <fullName evidence="3">Lipase</fullName>
    </submittedName>
</protein>
<evidence type="ECO:0000259" key="2">
    <source>
        <dbReference type="Pfam" id="PF01764"/>
    </source>
</evidence>
<evidence type="ECO:0000313" key="3">
    <source>
        <dbReference type="EMBL" id="EPB86304.1"/>
    </source>
</evidence>
<dbReference type="InParanoid" id="S2J9H3"/>
<feature type="domain" description="Fungal lipase-type" evidence="2">
    <location>
        <begin position="169"/>
        <end position="304"/>
    </location>
</feature>
<evidence type="ECO:0000313" key="4">
    <source>
        <dbReference type="Proteomes" id="UP000014254"/>
    </source>
</evidence>
<dbReference type="InterPro" id="IPR029058">
    <property type="entry name" value="AB_hydrolase_fold"/>
</dbReference>
<name>S2J9H3_MUCC1</name>
<sequence length="360" mass="38723">MVSFVSITRGISFFMLVSSMLTGSAHAAPASNDATIADVSSTFTLPPIIKDRVAFSNDIADTDYFNLTKRASETVGGNTMDLPSNAPALPAVPKAGDVVIATAAQIAEYKKYAALASTAYCRSVVPLNLWTCVNCLRFAPDGKLIKTFSSVISDTNGFVLRSDAQKTIYVVFRGTNSIRSAITDLVFTLISYPPVSGARVHTGFYASYQAVVSDYFPVVQSQLTSYPSYKVVVTGHSLGGAHALLAGMDLYQREKRLTASNLFIHTAGCPRVGNPTFANYVASTGITFTRSVNQRDIVPHVPPTYAGYLHPGVEVWARTSSTVQICTSNTESNMCSNSIEPFTSFTDHLSYYGITEGVCI</sequence>
<accession>S2J9H3</accession>
<dbReference type="PANTHER" id="PTHR45856">
    <property type="entry name" value="ALPHA/BETA-HYDROLASES SUPERFAMILY PROTEIN"/>
    <property type="match status" value="1"/>
</dbReference>
<dbReference type="CDD" id="cd00519">
    <property type="entry name" value="Lipase_3"/>
    <property type="match status" value="1"/>
</dbReference>
<feature type="signal peptide" evidence="1">
    <location>
        <begin position="1"/>
        <end position="27"/>
    </location>
</feature>
<dbReference type="GO" id="GO:0006629">
    <property type="term" value="P:lipid metabolic process"/>
    <property type="evidence" value="ECO:0007669"/>
    <property type="project" value="InterPro"/>
</dbReference>
<feature type="chain" id="PRO_5004497179" evidence="1">
    <location>
        <begin position="28"/>
        <end position="360"/>
    </location>
</feature>
<dbReference type="Gene3D" id="3.40.50.1820">
    <property type="entry name" value="alpha/beta hydrolase"/>
    <property type="match status" value="1"/>
</dbReference>
<dbReference type="STRING" id="1220926.S2J9H3"/>
<dbReference type="PANTHER" id="PTHR45856:SF11">
    <property type="entry name" value="FUNGAL LIPASE-LIKE DOMAIN-CONTAINING PROTEIN"/>
    <property type="match status" value="1"/>
</dbReference>
<organism evidence="3 4">
    <name type="scientific">Mucor circinelloides f. circinelloides (strain 1006PhL)</name>
    <name type="common">Mucormycosis agent</name>
    <name type="synonym">Calyptromyces circinelloides</name>
    <dbReference type="NCBI Taxonomy" id="1220926"/>
    <lineage>
        <taxon>Eukaryota</taxon>
        <taxon>Fungi</taxon>
        <taxon>Fungi incertae sedis</taxon>
        <taxon>Mucoromycota</taxon>
        <taxon>Mucoromycotina</taxon>
        <taxon>Mucoromycetes</taxon>
        <taxon>Mucorales</taxon>
        <taxon>Mucorineae</taxon>
        <taxon>Mucoraceae</taxon>
        <taxon>Mucor</taxon>
    </lineage>
</organism>
<reference evidence="4" key="1">
    <citation type="submission" date="2013-05" db="EMBL/GenBank/DDBJ databases">
        <title>The Genome sequence of Mucor circinelloides f. circinelloides 1006PhL.</title>
        <authorList>
            <consortium name="The Broad Institute Genomics Platform"/>
            <person name="Cuomo C."/>
            <person name="Earl A."/>
            <person name="Findley K."/>
            <person name="Lee S.C."/>
            <person name="Walker B."/>
            <person name="Young S."/>
            <person name="Zeng Q."/>
            <person name="Gargeya S."/>
            <person name="Fitzgerald M."/>
            <person name="Haas B."/>
            <person name="Abouelleil A."/>
            <person name="Allen A.W."/>
            <person name="Alvarado L."/>
            <person name="Arachchi H.M."/>
            <person name="Berlin A.M."/>
            <person name="Chapman S.B."/>
            <person name="Gainer-Dewar J."/>
            <person name="Goldberg J."/>
            <person name="Griggs A."/>
            <person name="Gujja S."/>
            <person name="Hansen M."/>
            <person name="Howarth C."/>
            <person name="Imamovic A."/>
            <person name="Ireland A."/>
            <person name="Larimer J."/>
            <person name="McCowan C."/>
            <person name="Murphy C."/>
            <person name="Pearson M."/>
            <person name="Poon T.W."/>
            <person name="Priest M."/>
            <person name="Roberts A."/>
            <person name="Saif S."/>
            <person name="Shea T."/>
            <person name="Sisk P."/>
            <person name="Sykes S."/>
            <person name="Wortman J."/>
            <person name="Nusbaum C."/>
            <person name="Birren B."/>
        </authorList>
    </citation>
    <scope>NUCLEOTIDE SEQUENCE [LARGE SCALE GENOMIC DNA]</scope>
    <source>
        <strain evidence="4">1006PhL</strain>
    </source>
</reference>